<comment type="caution">
    <text evidence="1">The sequence shown here is derived from an EMBL/GenBank/DDBJ whole genome shotgun (WGS) entry which is preliminary data.</text>
</comment>
<accession>A0A951QK57</accession>
<dbReference type="EMBL" id="JAHHGZ010000003">
    <property type="protein sequence ID" value="MBW4666472.1"/>
    <property type="molecule type" value="Genomic_DNA"/>
</dbReference>
<reference evidence="1" key="1">
    <citation type="submission" date="2021-05" db="EMBL/GenBank/DDBJ databases">
        <authorList>
            <person name="Pietrasiak N."/>
            <person name="Ward R."/>
            <person name="Stajich J.E."/>
            <person name="Kurbessoian T."/>
        </authorList>
    </citation>
    <scope>NUCLEOTIDE SEQUENCE</scope>
    <source>
        <strain evidence="1">GSE-NOS-MK-12-04C</strain>
    </source>
</reference>
<protein>
    <submittedName>
        <fullName evidence="1">Uncharacterized protein</fullName>
    </submittedName>
</protein>
<proteinExistence type="predicted"/>
<evidence type="ECO:0000313" key="1">
    <source>
        <dbReference type="EMBL" id="MBW4666472.1"/>
    </source>
</evidence>
<reference evidence="1" key="2">
    <citation type="journal article" date="2022" name="Microbiol. Resour. Announc.">
        <title>Metagenome Sequencing to Explore Phylogenomics of Terrestrial Cyanobacteria.</title>
        <authorList>
            <person name="Ward R.D."/>
            <person name="Stajich J.E."/>
            <person name="Johansen J.R."/>
            <person name="Huntemann M."/>
            <person name="Clum A."/>
            <person name="Foster B."/>
            <person name="Foster B."/>
            <person name="Roux S."/>
            <person name="Palaniappan K."/>
            <person name="Varghese N."/>
            <person name="Mukherjee S."/>
            <person name="Reddy T.B.K."/>
            <person name="Daum C."/>
            <person name="Copeland A."/>
            <person name="Chen I.A."/>
            <person name="Ivanova N.N."/>
            <person name="Kyrpides N.C."/>
            <person name="Shapiro N."/>
            <person name="Eloe-Fadrosh E.A."/>
            <person name="Pietrasiak N."/>
        </authorList>
    </citation>
    <scope>NUCLEOTIDE SEQUENCE</scope>
    <source>
        <strain evidence="1">GSE-NOS-MK-12-04C</strain>
    </source>
</reference>
<sequence>MKQSKLVELANKAIARWNDPDLPELPGSPVVKIVASKLASELEIHPQVIATYLGTTSSNKHVYNIPASAIIEYFS</sequence>
<dbReference type="AlphaFoldDB" id="A0A951QK57"/>
<gene>
    <name evidence="1" type="ORF">KME60_03250</name>
</gene>
<evidence type="ECO:0000313" key="2">
    <source>
        <dbReference type="Proteomes" id="UP000729701"/>
    </source>
</evidence>
<dbReference type="Proteomes" id="UP000729701">
    <property type="component" value="Unassembled WGS sequence"/>
</dbReference>
<name>A0A951QK57_9CYAN</name>
<organism evidence="1 2">
    <name type="scientific">Cyanomargarita calcarea GSE-NOS-MK-12-04C</name>
    <dbReference type="NCBI Taxonomy" id="2839659"/>
    <lineage>
        <taxon>Bacteria</taxon>
        <taxon>Bacillati</taxon>
        <taxon>Cyanobacteriota</taxon>
        <taxon>Cyanophyceae</taxon>
        <taxon>Nostocales</taxon>
        <taxon>Cyanomargaritaceae</taxon>
        <taxon>Cyanomargarita</taxon>
    </lineage>
</organism>